<organism evidence="1 2">
    <name type="scientific">Hypocrea atroviridis (strain ATCC 20476 / IMI 206040)</name>
    <name type="common">Trichoderma atroviride</name>
    <dbReference type="NCBI Taxonomy" id="452589"/>
    <lineage>
        <taxon>Eukaryota</taxon>
        <taxon>Fungi</taxon>
        <taxon>Dikarya</taxon>
        <taxon>Ascomycota</taxon>
        <taxon>Pezizomycotina</taxon>
        <taxon>Sordariomycetes</taxon>
        <taxon>Hypocreomycetidae</taxon>
        <taxon>Hypocreales</taxon>
        <taxon>Hypocreaceae</taxon>
        <taxon>Trichoderma</taxon>
    </lineage>
</organism>
<dbReference type="Proteomes" id="UP000005426">
    <property type="component" value="Unassembled WGS sequence"/>
</dbReference>
<reference evidence="1 2" key="1">
    <citation type="journal article" date="2011" name="Genome Biol.">
        <title>Comparative genome sequence analysis underscores mycoparasitism as the ancestral life style of Trichoderma.</title>
        <authorList>
            <person name="Kubicek C.P."/>
            <person name="Herrera-Estrella A."/>
            <person name="Seidl-Seiboth V."/>
            <person name="Martinez D.A."/>
            <person name="Druzhinina I.S."/>
            <person name="Thon M."/>
            <person name="Zeilinger S."/>
            <person name="Casas-Flores S."/>
            <person name="Horwitz B.A."/>
            <person name="Mukherjee P.K."/>
            <person name="Mukherjee M."/>
            <person name="Kredics L."/>
            <person name="Alcaraz L.D."/>
            <person name="Aerts A."/>
            <person name="Antal Z."/>
            <person name="Atanasova L."/>
            <person name="Cervantes-Badillo M.G."/>
            <person name="Challacombe J."/>
            <person name="Chertkov O."/>
            <person name="McCluskey K."/>
            <person name="Coulpier F."/>
            <person name="Deshpande N."/>
            <person name="von Doehren H."/>
            <person name="Ebbole D.J."/>
            <person name="Esquivel-Naranjo E.U."/>
            <person name="Fekete E."/>
            <person name="Flipphi M."/>
            <person name="Glaser F."/>
            <person name="Gomez-Rodriguez E.Y."/>
            <person name="Gruber S."/>
            <person name="Han C."/>
            <person name="Henrissat B."/>
            <person name="Hermosa R."/>
            <person name="Hernandez-Onate M."/>
            <person name="Karaffa L."/>
            <person name="Kosti I."/>
            <person name="Le Crom S."/>
            <person name="Lindquist E."/>
            <person name="Lucas S."/>
            <person name="Luebeck M."/>
            <person name="Luebeck P.S."/>
            <person name="Margeot A."/>
            <person name="Metz B."/>
            <person name="Misra M."/>
            <person name="Nevalainen H."/>
            <person name="Omann M."/>
            <person name="Packer N."/>
            <person name="Perrone G."/>
            <person name="Uresti-Rivera E.E."/>
            <person name="Salamov A."/>
            <person name="Schmoll M."/>
            <person name="Seiboth B."/>
            <person name="Shapiro H."/>
            <person name="Sukno S."/>
            <person name="Tamayo-Ramos J.A."/>
            <person name="Tisch D."/>
            <person name="Wiest A."/>
            <person name="Wilkinson H.H."/>
            <person name="Zhang M."/>
            <person name="Coutinho P.M."/>
            <person name="Kenerley C.M."/>
            <person name="Monte E."/>
            <person name="Baker S.E."/>
            <person name="Grigoriev I.V."/>
        </authorList>
    </citation>
    <scope>NUCLEOTIDE SEQUENCE [LARGE SCALE GENOMIC DNA]</scope>
    <source>
        <strain evidence="2">ATCC 20476 / IMI 206040</strain>
    </source>
</reference>
<dbReference type="OrthoDB" id="5121433at2759"/>
<keyword evidence="2" id="KW-1185">Reference proteome</keyword>
<comment type="caution">
    <text evidence="1">The sequence shown here is derived from an EMBL/GenBank/DDBJ whole genome shotgun (WGS) entry which is preliminary data.</text>
</comment>
<dbReference type="OMA" id="LEMERHW"/>
<sequence>MSELSSAAAAIVANATKKLREEGEAAKSRLLDQQFHISRYADPLVLRKAADRQFWPKDVTVEMEKRWLAMIKELRSV</sequence>
<gene>
    <name evidence="1" type="ORF">TRIATDRAFT_298249</name>
</gene>
<proteinExistence type="predicted"/>
<dbReference type="RefSeq" id="XP_013946227.1">
    <property type="nucleotide sequence ID" value="XM_014090752.1"/>
</dbReference>
<dbReference type="KEGG" id="tatv:25781047"/>
<dbReference type="eggNOG" id="ENOG502T381">
    <property type="taxonomic scope" value="Eukaryota"/>
</dbReference>
<evidence type="ECO:0000313" key="1">
    <source>
        <dbReference type="EMBL" id="EHK48039.1"/>
    </source>
</evidence>
<protein>
    <submittedName>
        <fullName evidence="1">Uncharacterized protein</fullName>
    </submittedName>
</protein>
<dbReference type="GeneID" id="25781047"/>
<dbReference type="AlphaFoldDB" id="G9NMA8"/>
<evidence type="ECO:0000313" key="2">
    <source>
        <dbReference type="Proteomes" id="UP000005426"/>
    </source>
</evidence>
<dbReference type="EMBL" id="ABDG02000019">
    <property type="protein sequence ID" value="EHK48039.1"/>
    <property type="molecule type" value="Genomic_DNA"/>
</dbReference>
<name>G9NMA8_HYPAI</name>
<dbReference type="HOGENOM" id="CLU_2638377_0_0_1"/>
<accession>G9NMA8</accession>